<gene>
    <name evidence="2" type="ORF">BKA10_001991</name>
</gene>
<feature type="compositionally biased region" description="Basic and acidic residues" evidence="1">
    <location>
        <begin position="1"/>
        <end position="19"/>
    </location>
</feature>
<dbReference type="EMBL" id="JACIFH010000001">
    <property type="protein sequence ID" value="MBB4140197.1"/>
    <property type="molecule type" value="Genomic_DNA"/>
</dbReference>
<dbReference type="RefSeq" id="WP_183499766.1">
    <property type="nucleotide sequence ID" value="NZ_BAABCO010000002.1"/>
</dbReference>
<name>A0AA40SPU6_9MICO</name>
<accession>A0AA40SPU6</accession>
<feature type="region of interest" description="Disordered" evidence="1">
    <location>
        <begin position="1"/>
        <end position="47"/>
    </location>
</feature>
<evidence type="ECO:0000256" key="1">
    <source>
        <dbReference type="SAM" id="MobiDB-lite"/>
    </source>
</evidence>
<dbReference type="AlphaFoldDB" id="A0AA40SPU6"/>
<protein>
    <submittedName>
        <fullName evidence="2">ADP-ribose pyrophosphatase YjhB (NUDIX family)</fullName>
    </submittedName>
</protein>
<dbReference type="SUPFAM" id="SSF55811">
    <property type="entry name" value="Nudix"/>
    <property type="match status" value="1"/>
</dbReference>
<dbReference type="InterPro" id="IPR032582">
    <property type="entry name" value="DUF4916"/>
</dbReference>
<proteinExistence type="predicted"/>
<sequence length="223" mass="23776">MAVRTPDPDPNERDDDGTPRDPLGGIGASFGSNAGRPIGDGTFGSPAPGNAAGPAWLSDIELAEARRRLPMLYVEAIPVRTDGMGQVTEIGILLRATPLGEMVRSIVSGRVRYGETVRDALFRHLENDLGPMAFPLLPPAPTPFTVAEYFPIPGISAFHDDRQHAVSLAFVVPVTGTCEPRQDALEVTWMTPEEAASDSLAAEMEGGRFTLIRMALASVGALR</sequence>
<keyword evidence="3" id="KW-1185">Reference proteome</keyword>
<evidence type="ECO:0000313" key="3">
    <source>
        <dbReference type="Proteomes" id="UP000549113"/>
    </source>
</evidence>
<dbReference type="Pfam" id="PF16262">
    <property type="entry name" value="DUF4916"/>
    <property type="match status" value="1"/>
</dbReference>
<reference evidence="2 3" key="1">
    <citation type="submission" date="2020-08" db="EMBL/GenBank/DDBJ databases">
        <title>Sequencing the genomes of 1000 actinobacteria strains.</title>
        <authorList>
            <person name="Klenk H.-P."/>
        </authorList>
    </citation>
    <scope>NUCLEOTIDE SEQUENCE [LARGE SCALE GENOMIC DNA]</scope>
    <source>
        <strain evidence="2 3">DSM 19600</strain>
    </source>
</reference>
<organism evidence="2 3">
    <name type="scientific">Microbacterium invictum</name>
    <dbReference type="NCBI Taxonomy" id="515415"/>
    <lineage>
        <taxon>Bacteria</taxon>
        <taxon>Bacillati</taxon>
        <taxon>Actinomycetota</taxon>
        <taxon>Actinomycetes</taxon>
        <taxon>Micrococcales</taxon>
        <taxon>Microbacteriaceae</taxon>
        <taxon>Microbacterium</taxon>
    </lineage>
</organism>
<comment type="caution">
    <text evidence="2">The sequence shown here is derived from an EMBL/GenBank/DDBJ whole genome shotgun (WGS) entry which is preliminary data.</text>
</comment>
<dbReference type="Gene3D" id="3.90.79.10">
    <property type="entry name" value="Nucleoside Triphosphate Pyrophosphohydrolase"/>
    <property type="match status" value="1"/>
</dbReference>
<dbReference type="InterPro" id="IPR015797">
    <property type="entry name" value="NUDIX_hydrolase-like_dom_sf"/>
</dbReference>
<evidence type="ECO:0000313" key="2">
    <source>
        <dbReference type="EMBL" id="MBB4140197.1"/>
    </source>
</evidence>
<dbReference type="Proteomes" id="UP000549113">
    <property type="component" value="Unassembled WGS sequence"/>
</dbReference>